<feature type="region of interest" description="Disordered" evidence="2">
    <location>
        <begin position="200"/>
        <end position="247"/>
    </location>
</feature>
<proteinExistence type="predicted"/>
<dbReference type="EMBL" id="CAKXAJ010010887">
    <property type="protein sequence ID" value="CAH2211688.1"/>
    <property type="molecule type" value="Genomic_DNA"/>
</dbReference>
<name>A0A8S4QMP3_9NEOP</name>
<dbReference type="Proteomes" id="UP000838756">
    <property type="component" value="Unassembled WGS sequence"/>
</dbReference>
<reference evidence="3" key="1">
    <citation type="submission" date="2022-03" db="EMBL/GenBank/DDBJ databases">
        <authorList>
            <person name="Lindestad O."/>
        </authorList>
    </citation>
    <scope>NUCLEOTIDE SEQUENCE</scope>
</reference>
<evidence type="ECO:0000256" key="1">
    <source>
        <dbReference type="SAM" id="Coils"/>
    </source>
</evidence>
<evidence type="ECO:0000313" key="4">
    <source>
        <dbReference type="Proteomes" id="UP000838756"/>
    </source>
</evidence>
<keyword evidence="4" id="KW-1185">Reference proteome</keyword>
<dbReference type="OrthoDB" id="7417618at2759"/>
<accession>A0A8S4QMP3</accession>
<comment type="caution">
    <text evidence="3">The sequence shown here is derived from an EMBL/GenBank/DDBJ whole genome shotgun (WGS) entry which is preliminary data.</text>
</comment>
<sequence length="247" mass="28976">MDELSKLFREMKNEFSQKLNAIESRIASSEEKITSQITTYMNSKFEGLNKDLEDLRLELDNQEKRMSTIEKQNVQRNLVLFGVEEKERSYFQLQDIILNIINKQIGIKTEIFEIQCVRRFGSAGNKPRPISVSLTTLGKKIQIIKNKKSLEGSNMYIQEEFPKRILEIRKDLKNKQKIEIEKGNIAYLKYDKLIVKNKKENTQKRQLSESPVYPKTPKETTHSRQSHKKYRANPNPISSYMVRSENA</sequence>
<keyword evidence="1" id="KW-0175">Coiled coil</keyword>
<evidence type="ECO:0000256" key="2">
    <source>
        <dbReference type="SAM" id="MobiDB-lite"/>
    </source>
</evidence>
<evidence type="ECO:0000313" key="3">
    <source>
        <dbReference type="EMBL" id="CAH2211688.1"/>
    </source>
</evidence>
<dbReference type="AlphaFoldDB" id="A0A8S4QMP3"/>
<gene>
    <name evidence="3" type="primary">jg22319</name>
    <name evidence="3" type="ORF">PAEG_LOCUS3399</name>
</gene>
<feature type="coiled-coil region" evidence="1">
    <location>
        <begin position="12"/>
        <end position="72"/>
    </location>
</feature>
<organism evidence="3 4">
    <name type="scientific">Pararge aegeria aegeria</name>
    <dbReference type="NCBI Taxonomy" id="348720"/>
    <lineage>
        <taxon>Eukaryota</taxon>
        <taxon>Metazoa</taxon>
        <taxon>Ecdysozoa</taxon>
        <taxon>Arthropoda</taxon>
        <taxon>Hexapoda</taxon>
        <taxon>Insecta</taxon>
        <taxon>Pterygota</taxon>
        <taxon>Neoptera</taxon>
        <taxon>Endopterygota</taxon>
        <taxon>Lepidoptera</taxon>
        <taxon>Glossata</taxon>
        <taxon>Ditrysia</taxon>
        <taxon>Papilionoidea</taxon>
        <taxon>Nymphalidae</taxon>
        <taxon>Satyrinae</taxon>
        <taxon>Satyrini</taxon>
        <taxon>Parargina</taxon>
        <taxon>Pararge</taxon>
    </lineage>
</organism>
<protein>
    <submittedName>
        <fullName evidence="3">Jg22319 protein</fullName>
    </submittedName>
</protein>